<dbReference type="PANTHER" id="PTHR12199">
    <property type="entry name" value="INTERPHOTORECEPTOR MATRIX PROTEOGLYCAN"/>
    <property type="match status" value="1"/>
</dbReference>
<keyword evidence="12" id="KW-0966">Cell projection</keyword>
<dbReference type="GO" id="GO:0033165">
    <property type="term" value="C:interphotoreceptor matrix"/>
    <property type="evidence" value="ECO:0007669"/>
    <property type="project" value="UniProtKB-SubCell"/>
</dbReference>
<keyword evidence="13" id="KW-0373">Hyaluronic acid</keyword>
<keyword evidence="18" id="KW-1133">Transmembrane helix</keyword>
<dbReference type="GO" id="GO:0005540">
    <property type="term" value="F:hyaluronic acid binding"/>
    <property type="evidence" value="ECO:0007669"/>
    <property type="project" value="UniProtKB-KW"/>
</dbReference>
<evidence type="ECO:0000256" key="5">
    <source>
        <dbReference type="ARBA" id="ARBA00022530"/>
    </source>
</evidence>
<evidence type="ECO:0000256" key="4">
    <source>
        <dbReference type="ARBA" id="ARBA00022525"/>
    </source>
</evidence>
<evidence type="ECO:0000256" key="3">
    <source>
        <dbReference type="ARBA" id="ARBA00004593"/>
    </source>
</evidence>
<dbReference type="AlphaFoldDB" id="A0A9W7TX40"/>
<keyword evidence="5" id="KW-0272">Extracellular matrix</keyword>
<evidence type="ECO:0000313" key="21">
    <source>
        <dbReference type="Proteomes" id="UP001059041"/>
    </source>
</evidence>
<keyword evidence="7" id="KW-0732">Signal</keyword>
<dbReference type="GO" id="GO:0001917">
    <property type="term" value="C:photoreceptor inner segment"/>
    <property type="evidence" value="ECO:0007669"/>
    <property type="project" value="UniProtKB-SubCell"/>
</dbReference>
<dbReference type="PANTHER" id="PTHR12199:SF3">
    <property type="entry name" value="INTERPHOTORECEPTOR MATRIX PROTEOGLYCAN 1"/>
    <property type="match status" value="1"/>
</dbReference>
<comment type="function">
    <text evidence="16">Chondroitin sulfate-, heparin- and hyaluronan-binding protein. May serve to form a basic macromolecular scaffold comprising the insoluble interphotoreceptor matrix.</text>
</comment>
<evidence type="ECO:0000256" key="10">
    <source>
        <dbReference type="ARBA" id="ARBA00023170"/>
    </source>
</evidence>
<feature type="region of interest" description="Disordered" evidence="17">
    <location>
        <begin position="612"/>
        <end position="662"/>
    </location>
</feature>
<evidence type="ECO:0000256" key="8">
    <source>
        <dbReference type="ARBA" id="ARBA00022737"/>
    </source>
</evidence>
<keyword evidence="6" id="KW-0358">Heparin-binding</keyword>
<dbReference type="PROSITE" id="PS50024">
    <property type="entry name" value="SEA"/>
    <property type="match status" value="2"/>
</dbReference>
<evidence type="ECO:0000256" key="13">
    <source>
        <dbReference type="ARBA" id="ARBA00023290"/>
    </source>
</evidence>
<keyword evidence="10" id="KW-0675">Receptor</keyword>
<dbReference type="GO" id="GO:0008201">
    <property type="term" value="F:heparin binding"/>
    <property type="evidence" value="ECO:0007669"/>
    <property type="project" value="UniProtKB-KW"/>
</dbReference>
<feature type="transmembrane region" description="Helical" evidence="18">
    <location>
        <begin position="909"/>
        <end position="932"/>
    </location>
</feature>
<evidence type="ECO:0000256" key="17">
    <source>
        <dbReference type="SAM" id="MobiDB-lite"/>
    </source>
</evidence>
<comment type="subcellular location">
    <subcellularLocation>
        <location evidence="2">Cell projection</location>
        <location evidence="2">Cilium</location>
        <location evidence="2">Photoreceptor outer segment</location>
    </subcellularLocation>
    <subcellularLocation>
        <location evidence="1">Photoreceptor inner segment</location>
    </subcellularLocation>
    <subcellularLocation>
        <location evidence="3">Secreted</location>
        <location evidence="3">Extracellular space</location>
        <location evidence="3">Extracellular matrix</location>
        <location evidence="3">Interphotoreceptor matrix</location>
    </subcellularLocation>
</comment>
<evidence type="ECO:0000256" key="2">
    <source>
        <dbReference type="ARBA" id="ARBA00004504"/>
    </source>
</evidence>
<evidence type="ECO:0000256" key="14">
    <source>
        <dbReference type="ARBA" id="ARBA00040753"/>
    </source>
</evidence>
<feature type="region of interest" description="Disordered" evidence="17">
    <location>
        <begin position="1"/>
        <end position="23"/>
    </location>
</feature>
<accession>A0A9W7TX40</accession>
<gene>
    <name evidence="20" type="ORF">IRJ41_020773</name>
</gene>
<keyword evidence="4" id="KW-0964">Secreted</keyword>
<sequence length="1061" mass="117778">QQPAQRERARERERERERETLTQSRLNNTRARVVVLPFAELNAEDWILGIRNVKYKHFLETPRANKQLRDARVSFALDRFRAKRSATFSTGVKLCPQESMAEVITSHKAYYKLRVCQEAVWEAFRIFLDRVPDTTEYQQWVYACQRDSLCMEDLARNFSSTQEHLDMVASRVNAQAEQERARTPAPGEKCSKSHAELFITESDGETGAPDVVYYKPAEHIVEFSVTIVDPAYDAVLSDPNSPQYEDFTNNLHKKMLHVLDKLPGFKDIRVLGFCRSGGVAVHYAVVFETDGTRIAGDVGPADESGMGEVLKSMVTKALTEASSLPVHMLSLTFEPVSPAAEEQENSTSRTPAVEDSNILSEEIITQSTVTKTPFGSTSTFGDLGLGKTQANLGEKIARIITQEVPEISSHVTTLTAITRQPATEIISGPYFEDSKEQSLITKDTSGAKGSPRSTTVDYLLKMAGKENVATGASVDFDSFEVAKASTSTQPEMDIDMTPEASPVETTSSIMASLTPTERPKDAIFQENDTIGNTEPMETPTKGLSHPTSSIANPESPITTDFSEHVQPSPVLTTPKPILPDAIPSGLMPTEGLISHVIPENFLDDEEQQLWTTSPSQRKVVTKNDKDMQDDVEQSDEEDETSGFPSEFDEYPQSSAPPLDYVTTPSMMASNQAKELVVFFSLRVTNMMFSEDLFNKSSPEYKSLENTFLELRQFSQPSDSPNPEASSQQTVREQRTLASILLLPYLQSNLTGFKELEILNFRNGSVVVNSKMKLTRPVPYNVTERVRCLLEDFCNAASKRLDMEIDSQSVDVESADHADPCKFMACNEFSRCVVNTLTAKAECLCDPGYSTVDGLPCMSICNLQPEYCLNGGQFEIIPGHGATCRCPVGQFWHYHGERCNELVSVPADPLLFVACLVGSLSVVCAVIGILIFINKKCIRTRKTMTLVRSQSPFPIGNTMRINPVFENDDGVLTHVSSILCPMSSDSGSLQHSGQGTFRSLESIQLSIEIPRQLYSRRSEKLVSEMVDFHQCVPHNETWRMSNRSSGCLLRSPDSEGFEVTVL</sequence>
<name>A0A9W7TX40_TRIRA</name>
<reference evidence="20" key="1">
    <citation type="submission" date="2021-02" db="EMBL/GenBank/DDBJ databases">
        <title>Comparative genomics reveals that relaxation of natural selection precedes convergent phenotypic evolution of cavefish.</title>
        <authorList>
            <person name="Peng Z."/>
        </authorList>
    </citation>
    <scope>NUCLEOTIDE SEQUENCE</scope>
    <source>
        <tissue evidence="20">Muscle</tissue>
    </source>
</reference>
<evidence type="ECO:0000256" key="7">
    <source>
        <dbReference type="ARBA" id="ARBA00022729"/>
    </source>
</evidence>
<evidence type="ECO:0000256" key="11">
    <source>
        <dbReference type="ARBA" id="ARBA00023180"/>
    </source>
</evidence>
<feature type="non-terminal residue" evidence="20">
    <location>
        <position position="1061"/>
    </location>
</feature>
<proteinExistence type="predicted"/>
<dbReference type="Proteomes" id="UP001059041">
    <property type="component" value="Linkage Group LG10"/>
</dbReference>
<feature type="domain" description="SEA" evidence="19">
    <location>
        <begin position="217"/>
        <end position="338"/>
    </location>
</feature>
<comment type="caution">
    <text evidence="20">The sequence shown here is derived from an EMBL/GenBank/DDBJ whole genome shotgun (WGS) entry which is preliminary data.</text>
</comment>
<keyword evidence="9" id="KW-0730">Sialic acid</keyword>
<dbReference type="Pfam" id="PF01390">
    <property type="entry name" value="SEA"/>
    <property type="match status" value="2"/>
</dbReference>
<evidence type="ECO:0000256" key="18">
    <source>
        <dbReference type="SAM" id="Phobius"/>
    </source>
</evidence>
<feature type="region of interest" description="Disordered" evidence="17">
    <location>
        <begin position="530"/>
        <end position="549"/>
    </location>
</feature>
<protein>
    <recommendedName>
        <fullName evidence="14">Interphotoreceptor matrix proteoglycan 1</fullName>
    </recommendedName>
    <alternativeName>
        <fullName evidence="15">Sialoprotein associated with cones and rods</fullName>
    </alternativeName>
</protein>
<evidence type="ECO:0000256" key="12">
    <source>
        <dbReference type="ARBA" id="ARBA00023273"/>
    </source>
</evidence>
<keyword evidence="11" id="KW-0325">Glycoprotein</keyword>
<keyword evidence="8" id="KW-0677">Repeat</keyword>
<evidence type="ECO:0000256" key="1">
    <source>
        <dbReference type="ARBA" id="ARBA00004437"/>
    </source>
</evidence>
<evidence type="ECO:0000256" key="15">
    <source>
        <dbReference type="ARBA" id="ARBA00042018"/>
    </source>
</evidence>
<evidence type="ECO:0000313" key="20">
    <source>
        <dbReference type="EMBL" id="KAI7804824.1"/>
    </source>
</evidence>
<keyword evidence="18" id="KW-0812">Transmembrane</keyword>
<evidence type="ECO:0000256" key="16">
    <source>
        <dbReference type="ARBA" id="ARBA00045407"/>
    </source>
</evidence>
<keyword evidence="21" id="KW-1185">Reference proteome</keyword>
<keyword evidence="18" id="KW-0472">Membrane</keyword>
<dbReference type="GO" id="GO:0001750">
    <property type="term" value="C:photoreceptor outer segment"/>
    <property type="evidence" value="ECO:0007669"/>
    <property type="project" value="UniProtKB-SubCell"/>
</dbReference>
<evidence type="ECO:0000256" key="6">
    <source>
        <dbReference type="ARBA" id="ARBA00022674"/>
    </source>
</evidence>
<dbReference type="GO" id="GO:0007601">
    <property type="term" value="P:visual perception"/>
    <property type="evidence" value="ECO:0007669"/>
    <property type="project" value="InterPro"/>
</dbReference>
<feature type="domain" description="SEA" evidence="19">
    <location>
        <begin position="673"/>
        <end position="816"/>
    </location>
</feature>
<feature type="compositionally biased region" description="Basic and acidic residues" evidence="17">
    <location>
        <begin position="1"/>
        <end position="20"/>
    </location>
</feature>
<evidence type="ECO:0000259" key="19">
    <source>
        <dbReference type="PROSITE" id="PS50024"/>
    </source>
</evidence>
<dbReference type="InterPro" id="IPR036364">
    <property type="entry name" value="SEA_dom_sf"/>
</dbReference>
<dbReference type="SMART" id="SM00200">
    <property type="entry name" value="SEA"/>
    <property type="match status" value="2"/>
</dbReference>
<evidence type="ECO:0000256" key="9">
    <source>
        <dbReference type="ARBA" id="ARBA00022981"/>
    </source>
</evidence>
<feature type="compositionally biased region" description="Acidic residues" evidence="17">
    <location>
        <begin position="629"/>
        <end position="640"/>
    </location>
</feature>
<dbReference type="SUPFAM" id="SSF82671">
    <property type="entry name" value="SEA domain"/>
    <property type="match status" value="2"/>
</dbReference>
<organism evidence="20 21">
    <name type="scientific">Triplophysa rosa</name>
    <name type="common">Cave loach</name>
    <dbReference type="NCBI Taxonomy" id="992332"/>
    <lineage>
        <taxon>Eukaryota</taxon>
        <taxon>Metazoa</taxon>
        <taxon>Chordata</taxon>
        <taxon>Craniata</taxon>
        <taxon>Vertebrata</taxon>
        <taxon>Euteleostomi</taxon>
        <taxon>Actinopterygii</taxon>
        <taxon>Neopterygii</taxon>
        <taxon>Teleostei</taxon>
        <taxon>Ostariophysi</taxon>
        <taxon>Cypriniformes</taxon>
        <taxon>Nemacheilidae</taxon>
        <taxon>Triplophysa</taxon>
    </lineage>
</organism>
<dbReference type="InterPro" id="IPR039861">
    <property type="entry name" value="IMPG"/>
</dbReference>
<dbReference type="InterPro" id="IPR000082">
    <property type="entry name" value="SEA_dom"/>
</dbReference>
<dbReference type="EMBL" id="JAFHDT010000010">
    <property type="protein sequence ID" value="KAI7804824.1"/>
    <property type="molecule type" value="Genomic_DNA"/>
</dbReference>